<comment type="caution">
    <text evidence="3">The sequence shown here is derived from an EMBL/GenBank/DDBJ whole genome shotgun (WGS) entry which is preliminary data.</text>
</comment>
<dbReference type="GO" id="GO:0003677">
    <property type="term" value="F:DNA binding"/>
    <property type="evidence" value="ECO:0007669"/>
    <property type="project" value="InterPro"/>
</dbReference>
<feature type="transmembrane region" description="Helical" evidence="2">
    <location>
        <begin position="170"/>
        <end position="192"/>
    </location>
</feature>
<evidence type="ECO:0000313" key="4">
    <source>
        <dbReference type="Proteomes" id="UP000574332"/>
    </source>
</evidence>
<keyword evidence="4" id="KW-1185">Reference proteome</keyword>
<reference evidence="3 4" key="1">
    <citation type="submission" date="2020-07" db="EMBL/GenBank/DDBJ databases">
        <title>Genomic Encyclopedia of Type Strains, Phase IV (KMG-IV): sequencing the most valuable type-strain genomes for metagenomic binning, comparative biology and taxonomic classification.</title>
        <authorList>
            <person name="Goeker M."/>
        </authorList>
    </citation>
    <scope>NUCLEOTIDE SEQUENCE [LARGE SCALE GENOMIC DNA]</scope>
    <source>
        <strain evidence="3 4">DSM 23697</strain>
    </source>
</reference>
<evidence type="ECO:0000256" key="1">
    <source>
        <dbReference type="SAM" id="Coils"/>
    </source>
</evidence>
<protein>
    <recommendedName>
        <fullName evidence="5">OmpR/PhoB-type domain-containing protein</fullName>
    </recommendedName>
</protein>
<proteinExistence type="predicted"/>
<dbReference type="AlphaFoldDB" id="A0A8E2D5Y2"/>
<keyword evidence="1" id="KW-0175">Coiled coil</keyword>
<keyword evidence="2" id="KW-1133">Transmembrane helix</keyword>
<dbReference type="Proteomes" id="UP000574332">
    <property type="component" value="Unassembled WGS sequence"/>
</dbReference>
<gene>
    <name evidence="3" type="ORF">F5613_002400</name>
</gene>
<organism evidence="3 4">
    <name type="scientific">Macellibacteroides fermentans</name>
    <dbReference type="NCBI Taxonomy" id="879969"/>
    <lineage>
        <taxon>Bacteria</taxon>
        <taxon>Pseudomonadati</taxon>
        <taxon>Bacteroidota</taxon>
        <taxon>Bacteroidia</taxon>
        <taxon>Bacteroidales</taxon>
        <taxon>Porphyromonadaceae</taxon>
        <taxon>Macellibacteroides</taxon>
    </lineage>
</organism>
<dbReference type="InterPro" id="IPR016032">
    <property type="entry name" value="Sig_transdc_resp-reg_C-effctor"/>
</dbReference>
<dbReference type="RefSeq" id="WP_179399862.1">
    <property type="nucleotide sequence ID" value="NZ_JACCCY010000003.1"/>
</dbReference>
<dbReference type="EMBL" id="JACCCY010000003">
    <property type="protein sequence ID" value="NYI50270.1"/>
    <property type="molecule type" value="Genomic_DNA"/>
</dbReference>
<accession>A0A8E2D5Y2</accession>
<evidence type="ECO:0008006" key="5">
    <source>
        <dbReference type="Google" id="ProtNLM"/>
    </source>
</evidence>
<dbReference type="SUPFAM" id="SSF46894">
    <property type="entry name" value="C-terminal effector domain of the bipartite response regulators"/>
    <property type="match status" value="1"/>
</dbReference>
<name>A0A8E2D5Y2_9PORP</name>
<sequence length="367" mass="43348">MKQKILMIVCCVGLTFLFGWWLQSAFHIQQNKLCSESSLVFTDVLQREKTLQIGRVFGNYNPQKSPNAISGAEKSEWCDQDFLFYRDSTRTLLDSLFRTTLLERKIEANTAIRCKWNGHVINTSSDSIFYEEAIPLKQFIYRIDENPDRNIMLQAYIQFPFGTVWRHSPLMWIIVGGWLLLFGSVTGGYCFWYRKMQRVAEQELQLKQKEQEQLVLNQQQEEERLELQRQQENLKQHQQELLEKEKRLPIPEPLIQDKRIKWVELSKDLFFNEEHGDLCYKNDTNIRLTENSLRLFCSFIQVEQQKLTYENICIDVLSRSIKNGLSKTDRDAVANAIRHLRTHLKQIAVIKIEPIRGIGYQMIFLNS</sequence>
<dbReference type="InterPro" id="IPR036388">
    <property type="entry name" value="WH-like_DNA-bd_sf"/>
</dbReference>
<keyword evidence="2" id="KW-0812">Transmembrane</keyword>
<evidence type="ECO:0000256" key="2">
    <source>
        <dbReference type="SAM" id="Phobius"/>
    </source>
</evidence>
<dbReference type="Gene3D" id="1.10.10.10">
    <property type="entry name" value="Winged helix-like DNA-binding domain superfamily/Winged helix DNA-binding domain"/>
    <property type="match status" value="1"/>
</dbReference>
<keyword evidence="2" id="KW-0472">Membrane</keyword>
<evidence type="ECO:0000313" key="3">
    <source>
        <dbReference type="EMBL" id="NYI50270.1"/>
    </source>
</evidence>
<feature type="coiled-coil region" evidence="1">
    <location>
        <begin position="193"/>
        <end position="247"/>
    </location>
</feature>
<dbReference type="GO" id="GO:0006355">
    <property type="term" value="P:regulation of DNA-templated transcription"/>
    <property type="evidence" value="ECO:0007669"/>
    <property type="project" value="InterPro"/>
</dbReference>